<evidence type="ECO:0008006" key="3">
    <source>
        <dbReference type="Google" id="ProtNLM"/>
    </source>
</evidence>
<name>A0ABX2GA47_9BURK</name>
<dbReference type="EMBL" id="JABSNM010000025">
    <property type="protein sequence ID" value="NRT58222.1"/>
    <property type="molecule type" value="Genomic_DNA"/>
</dbReference>
<dbReference type="RefSeq" id="WP_173807253.1">
    <property type="nucleotide sequence ID" value="NZ_JABSNM010000025.1"/>
</dbReference>
<comment type="caution">
    <text evidence="1">The sequence shown here is derived from an EMBL/GenBank/DDBJ whole genome shotgun (WGS) entry which is preliminary data.</text>
</comment>
<evidence type="ECO:0000313" key="1">
    <source>
        <dbReference type="EMBL" id="NRT58222.1"/>
    </source>
</evidence>
<reference evidence="1 2" key="1">
    <citation type="submission" date="2020-05" db="EMBL/GenBank/DDBJ databases">
        <title>Genomic Encyclopedia of Type Strains, Phase IV (KMG-V): Genome sequencing to study the core and pangenomes of soil and plant-associated prokaryotes.</title>
        <authorList>
            <person name="Whitman W."/>
        </authorList>
    </citation>
    <scope>NUCLEOTIDE SEQUENCE [LARGE SCALE GENOMIC DNA]</scope>
    <source>
        <strain evidence="1 2">C29</strain>
    </source>
</reference>
<accession>A0ABX2GA47</accession>
<dbReference type="Proteomes" id="UP001516061">
    <property type="component" value="Unassembled WGS sequence"/>
</dbReference>
<dbReference type="Gene3D" id="3.30.70.100">
    <property type="match status" value="1"/>
</dbReference>
<keyword evidence="2" id="KW-1185">Reference proteome</keyword>
<gene>
    <name evidence="1" type="ORF">HNQ01_003989</name>
</gene>
<dbReference type="SUPFAM" id="SSF54909">
    <property type="entry name" value="Dimeric alpha+beta barrel"/>
    <property type="match status" value="1"/>
</dbReference>
<dbReference type="InterPro" id="IPR011008">
    <property type="entry name" value="Dimeric_a/b-barrel"/>
</dbReference>
<evidence type="ECO:0000313" key="2">
    <source>
        <dbReference type="Proteomes" id="UP001516061"/>
    </source>
</evidence>
<protein>
    <recommendedName>
        <fullName evidence="3">Monooxygenase</fullName>
    </recommendedName>
</protein>
<dbReference type="InterPro" id="IPR014910">
    <property type="entry name" value="YdhR"/>
</dbReference>
<organism evidence="1 2">
    <name type="scientific">Sphaerotilus uruguayifluvii</name>
    <dbReference type="NCBI Taxonomy" id="2735897"/>
    <lineage>
        <taxon>Bacteria</taxon>
        <taxon>Pseudomonadati</taxon>
        <taxon>Pseudomonadota</taxon>
        <taxon>Betaproteobacteria</taxon>
        <taxon>Burkholderiales</taxon>
        <taxon>Sphaerotilaceae</taxon>
        <taxon>Sphaerotilus</taxon>
    </lineage>
</organism>
<dbReference type="Pfam" id="PF08803">
    <property type="entry name" value="ydhR"/>
    <property type="match status" value="1"/>
</dbReference>
<proteinExistence type="predicted"/>
<sequence length="118" mass="13335">MIATLVQFRLGRAITIDEAREAFSATAPKYQAVPGLLRKHYLLSKDGETAGGLYLWQSQADADRFYSDEWRGFIRERYQSEPMVVCFENPVVVDNEAGTIRADLPPRILRCIAEGPQT</sequence>